<protein>
    <submittedName>
        <fullName evidence="1">Uncharacterized protein</fullName>
    </submittedName>
</protein>
<proteinExistence type="predicted"/>
<gene>
    <name evidence="1" type="ORF">LCGC14_2963090</name>
</gene>
<comment type="caution">
    <text evidence="1">The sequence shown here is derived from an EMBL/GenBank/DDBJ whole genome shotgun (WGS) entry which is preliminary data.</text>
</comment>
<name>A0A0F8ZJF0_9ZZZZ</name>
<organism evidence="1">
    <name type="scientific">marine sediment metagenome</name>
    <dbReference type="NCBI Taxonomy" id="412755"/>
    <lineage>
        <taxon>unclassified sequences</taxon>
        <taxon>metagenomes</taxon>
        <taxon>ecological metagenomes</taxon>
    </lineage>
</organism>
<reference evidence="1" key="1">
    <citation type="journal article" date="2015" name="Nature">
        <title>Complex archaea that bridge the gap between prokaryotes and eukaryotes.</title>
        <authorList>
            <person name="Spang A."/>
            <person name="Saw J.H."/>
            <person name="Jorgensen S.L."/>
            <person name="Zaremba-Niedzwiedzka K."/>
            <person name="Martijn J."/>
            <person name="Lind A.E."/>
            <person name="van Eijk R."/>
            <person name="Schleper C."/>
            <person name="Guy L."/>
            <person name="Ettema T.J."/>
        </authorList>
    </citation>
    <scope>NUCLEOTIDE SEQUENCE</scope>
</reference>
<accession>A0A0F8ZJF0</accession>
<sequence>MKRIAVFDITSSSKNDDFNSVLTDVVNLWANENDKFYEIKDVSVFGFDLLPCTNKCHAKVLIMYEIKQDK</sequence>
<dbReference type="AlphaFoldDB" id="A0A0F8ZJF0"/>
<dbReference type="EMBL" id="LAZR01060029">
    <property type="protein sequence ID" value="KKK66539.1"/>
    <property type="molecule type" value="Genomic_DNA"/>
</dbReference>
<evidence type="ECO:0000313" key="1">
    <source>
        <dbReference type="EMBL" id="KKK66539.1"/>
    </source>
</evidence>